<dbReference type="EMBL" id="JBHTKR010000007">
    <property type="protein sequence ID" value="MFD1196363.1"/>
    <property type="molecule type" value="Genomic_DNA"/>
</dbReference>
<evidence type="ECO:0000259" key="1">
    <source>
        <dbReference type="Pfam" id="PF20056"/>
    </source>
</evidence>
<evidence type="ECO:0000313" key="2">
    <source>
        <dbReference type="EMBL" id="MFD1196363.1"/>
    </source>
</evidence>
<reference evidence="3" key="1">
    <citation type="journal article" date="2019" name="Int. J. Syst. Evol. Microbiol.">
        <title>The Global Catalogue of Microorganisms (GCM) 10K type strain sequencing project: providing services to taxonomists for standard genome sequencing and annotation.</title>
        <authorList>
            <consortium name="The Broad Institute Genomics Platform"/>
            <consortium name="The Broad Institute Genome Sequencing Center for Infectious Disease"/>
            <person name="Wu L."/>
            <person name="Ma J."/>
        </authorList>
    </citation>
    <scope>NUCLEOTIDE SEQUENCE [LARGE SCALE GENOMIC DNA]</scope>
    <source>
        <strain evidence="3">CCUG 55328</strain>
    </source>
</reference>
<protein>
    <submittedName>
        <fullName evidence="2">DUF6455 family protein</fullName>
    </submittedName>
</protein>
<accession>A0ABW3THE0</accession>
<feature type="domain" description="DUF6455" evidence="1">
    <location>
        <begin position="5"/>
        <end position="84"/>
    </location>
</feature>
<dbReference type="InterPro" id="IPR045601">
    <property type="entry name" value="DUF6455"/>
</dbReference>
<keyword evidence="3" id="KW-1185">Reference proteome</keyword>
<dbReference type="RefSeq" id="WP_380794641.1">
    <property type="nucleotide sequence ID" value="NZ_JBHTKR010000007.1"/>
</dbReference>
<organism evidence="2 3">
    <name type="scientific">Seohaeicola saemankumensis</name>
    <dbReference type="NCBI Taxonomy" id="481181"/>
    <lineage>
        <taxon>Bacteria</taxon>
        <taxon>Pseudomonadati</taxon>
        <taxon>Pseudomonadota</taxon>
        <taxon>Alphaproteobacteria</taxon>
        <taxon>Rhodobacterales</taxon>
        <taxon>Roseobacteraceae</taxon>
        <taxon>Seohaeicola</taxon>
    </lineage>
</organism>
<sequence length="93" mass="10289">MILHLGDPDRHFWLVRSVARVMGISLGEALLQGAMEQDACRRMIDRCRTCAVVRACHDWLAESSGRADAPPPGCVISTDLNRLKCMTRSKGAH</sequence>
<comment type="caution">
    <text evidence="2">The sequence shown here is derived from an EMBL/GenBank/DDBJ whole genome shotgun (WGS) entry which is preliminary data.</text>
</comment>
<dbReference type="Pfam" id="PF20056">
    <property type="entry name" value="DUF6455"/>
    <property type="match status" value="1"/>
</dbReference>
<dbReference type="Proteomes" id="UP001597151">
    <property type="component" value="Unassembled WGS sequence"/>
</dbReference>
<gene>
    <name evidence="2" type="ORF">ACFQ3C_16955</name>
</gene>
<name>A0ABW3THE0_9RHOB</name>
<proteinExistence type="predicted"/>
<evidence type="ECO:0000313" key="3">
    <source>
        <dbReference type="Proteomes" id="UP001597151"/>
    </source>
</evidence>